<dbReference type="OrthoDB" id="10497217at2759"/>
<evidence type="ECO:0000313" key="1">
    <source>
        <dbReference type="EMBL" id="CAD8061066.1"/>
    </source>
</evidence>
<sequence>MRICFLQFTMFKEDNFNYSKYRTEVLSNSFNKDNLILTKVLSSMPLYKQEEIYELKKQGLKNFAEIQFKKVRIKKQEQPILKCISDYSVEDQAKIETSIIYSDSEIITKSGLRMRSPDETLTFLKNNFGVVVRSPQKQRLRSRKEFEEEEKQIERYRIKQYNVKDKLELYYTNLDTQVQSNKKNEELMKMTQNIQI</sequence>
<keyword evidence="2" id="KW-1185">Reference proteome</keyword>
<accession>A0A8S1L8A4</accession>
<name>A0A8S1L8A4_9CILI</name>
<reference evidence="1" key="1">
    <citation type="submission" date="2021-01" db="EMBL/GenBank/DDBJ databases">
        <authorList>
            <consortium name="Genoscope - CEA"/>
            <person name="William W."/>
        </authorList>
    </citation>
    <scope>NUCLEOTIDE SEQUENCE</scope>
</reference>
<protein>
    <submittedName>
        <fullName evidence="1">Uncharacterized protein</fullName>
    </submittedName>
</protein>
<dbReference type="EMBL" id="CAJJDN010000015">
    <property type="protein sequence ID" value="CAD8061066.1"/>
    <property type="molecule type" value="Genomic_DNA"/>
</dbReference>
<dbReference type="Proteomes" id="UP000692954">
    <property type="component" value="Unassembled WGS sequence"/>
</dbReference>
<dbReference type="AlphaFoldDB" id="A0A8S1L8A4"/>
<evidence type="ECO:0000313" key="2">
    <source>
        <dbReference type="Proteomes" id="UP000692954"/>
    </source>
</evidence>
<comment type="caution">
    <text evidence="1">The sequence shown here is derived from an EMBL/GenBank/DDBJ whole genome shotgun (WGS) entry which is preliminary data.</text>
</comment>
<proteinExistence type="predicted"/>
<gene>
    <name evidence="1" type="ORF">PSON_ATCC_30995.1.T0150113</name>
</gene>
<organism evidence="1 2">
    <name type="scientific">Paramecium sonneborni</name>
    <dbReference type="NCBI Taxonomy" id="65129"/>
    <lineage>
        <taxon>Eukaryota</taxon>
        <taxon>Sar</taxon>
        <taxon>Alveolata</taxon>
        <taxon>Ciliophora</taxon>
        <taxon>Intramacronucleata</taxon>
        <taxon>Oligohymenophorea</taxon>
        <taxon>Peniculida</taxon>
        <taxon>Parameciidae</taxon>
        <taxon>Paramecium</taxon>
    </lineage>
</organism>